<comment type="pathway">
    <text evidence="2">Carbohydrate acid metabolism; 2-dehydro-3-deoxy-D-gluconate degradation; D-glyceraldehyde 3-phosphate and pyruvate from 2-dehydro-3-deoxy-D-gluconate: step 2/2.</text>
</comment>
<dbReference type="AlphaFoldDB" id="A0A1G9EKL4"/>
<name>A0A1G9EKL4_9RHOB</name>
<dbReference type="PANTHER" id="PTHR30246:SF1">
    <property type="entry name" value="2-DEHYDRO-3-DEOXY-6-PHOSPHOGALACTONATE ALDOLASE-RELATED"/>
    <property type="match status" value="1"/>
</dbReference>
<evidence type="ECO:0000256" key="7">
    <source>
        <dbReference type="ARBA" id="ARBA00023270"/>
    </source>
</evidence>
<protein>
    <recommendedName>
        <fullName evidence="5">2-dehydro-3-deoxy-phosphogluconate aldolase</fullName>
        <ecNumber evidence="5">4.1.2.14</ecNumber>
    </recommendedName>
</protein>
<dbReference type="NCBIfam" id="TIGR01182">
    <property type="entry name" value="eda"/>
    <property type="match status" value="1"/>
</dbReference>
<dbReference type="PROSITE" id="PS00160">
    <property type="entry name" value="ALDOLASE_KDPG_KHG_2"/>
    <property type="match status" value="1"/>
</dbReference>
<evidence type="ECO:0000256" key="4">
    <source>
        <dbReference type="ARBA" id="ARBA00011233"/>
    </source>
</evidence>
<evidence type="ECO:0000256" key="8">
    <source>
        <dbReference type="ARBA" id="ARBA00023277"/>
    </source>
</evidence>
<dbReference type="GO" id="GO:0008675">
    <property type="term" value="F:2-dehydro-3-deoxy-phosphogluconate aldolase activity"/>
    <property type="evidence" value="ECO:0007669"/>
    <property type="project" value="UniProtKB-EC"/>
</dbReference>
<dbReference type="PANTHER" id="PTHR30246">
    <property type="entry name" value="2-KETO-3-DEOXY-6-PHOSPHOGLUCONATE ALDOLASE"/>
    <property type="match status" value="1"/>
</dbReference>
<proteinExistence type="inferred from homology"/>
<comment type="similarity">
    <text evidence="3">Belongs to the KHG/KDPG aldolase family.</text>
</comment>
<evidence type="ECO:0000256" key="5">
    <source>
        <dbReference type="ARBA" id="ARBA00013063"/>
    </source>
</evidence>
<dbReference type="SUPFAM" id="SSF51569">
    <property type="entry name" value="Aldolase"/>
    <property type="match status" value="1"/>
</dbReference>
<dbReference type="Pfam" id="PF01081">
    <property type="entry name" value="Aldolase"/>
    <property type="match status" value="1"/>
</dbReference>
<organism evidence="9 10">
    <name type="scientific">Paracoccus chinensis</name>
    <dbReference type="NCBI Taxonomy" id="525640"/>
    <lineage>
        <taxon>Bacteria</taxon>
        <taxon>Pseudomonadati</taxon>
        <taxon>Pseudomonadota</taxon>
        <taxon>Alphaproteobacteria</taxon>
        <taxon>Rhodobacterales</taxon>
        <taxon>Paracoccaceae</taxon>
        <taxon>Paracoccus</taxon>
    </lineage>
</organism>
<keyword evidence="10" id="KW-1185">Reference proteome</keyword>
<dbReference type="InterPro" id="IPR013785">
    <property type="entry name" value="Aldolase_TIM"/>
</dbReference>
<keyword evidence="7" id="KW-0704">Schiff base</keyword>
<dbReference type="Gene3D" id="3.20.20.70">
    <property type="entry name" value="Aldolase class I"/>
    <property type="match status" value="1"/>
</dbReference>
<evidence type="ECO:0000313" key="9">
    <source>
        <dbReference type="EMBL" id="SDK76700.1"/>
    </source>
</evidence>
<sequence>MTEAFARIAVIGVVPVIAIDSVDHALPLADALLEAGLPTAEITFRTHAAADVLARLRDERPELLIGAGTLLSPAQLRQAVEAGAAYGLAPGYDPAVVDAARQSGLPFIPGVMTPSDITLAVAQGCRLMKFFPATAAGGPSMLKNIAAPFAHLDLSFIPTGGVKMETIADWLALPEIAAVGGTWIATTQQMHDGDWSGIRSRASAAIARVKELRG</sequence>
<dbReference type="InterPro" id="IPR031337">
    <property type="entry name" value="KDPG/KHG_AS_1"/>
</dbReference>
<dbReference type="PROSITE" id="PS00159">
    <property type="entry name" value="ALDOLASE_KDPG_KHG_1"/>
    <property type="match status" value="1"/>
</dbReference>
<gene>
    <name evidence="9" type="ORF">SAMN04487971_10326</name>
</gene>
<dbReference type="InterPro" id="IPR000887">
    <property type="entry name" value="Aldlse_KDPG_KHG"/>
</dbReference>
<dbReference type="InterPro" id="IPR031338">
    <property type="entry name" value="KDPG/KHG_AS_2"/>
</dbReference>
<keyword evidence="8" id="KW-0119">Carbohydrate metabolism</keyword>
<comment type="catalytic activity">
    <reaction evidence="1">
        <text>2-dehydro-3-deoxy-6-phospho-D-gluconate = D-glyceraldehyde 3-phosphate + pyruvate</text>
        <dbReference type="Rhea" id="RHEA:17089"/>
        <dbReference type="ChEBI" id="CHEBI:15361"/>
        <dbReference type="ChEBI" id="CHEBI:57569"/>
        <dbReference type="ChEBI" id="CHEBI:59776"/>
        <dbReference type="EC" id="4.1.2.14"/>
    </reaction>
</comment>
<dbReference type="RefSeq" id="WP_090753147.1">
    <property type="nucleotide sequence ID" value="NZ_FNGE01000003.1"/>
</dbReference>
<accession>A0A1G9EKL4</accession>
<dbReference type="EC" id="4.1.2.14" evidence="5"/>
<dbReference type="STRING" id="525640.SAMN04487971_10326"/>
<comment type="subunit">
    <text evidence="4">Homotrimer.</text>
</comment>
<evidence type="ECO:0000256" key="2">
    <source>
        <dbReference type="ARBA" id="ARBA00004736"/>
    </source>
</evidence>
<evidence type="ECO:0000256" key="1">
    <source>
        <dbReference type="ARBA" id="ARBA00000654"/>
    </source>
</evidence>
<dbReference type="EMBL" id="FNGE01000003">
    <property type="protein sequence ID" value="SDK76700.1"/>
    <property type="molecule type" value="Genomic_DNA"/>
</dbReference>
<dbReference type="OrthoDB" id="9805177at2"/>
<evidence type="ECO:0000256" key="3">
    <source>
        <dbReference type="ARBA" id="ARBA00006906"/>
    </source>
</evidence>
<keyword evidence="6" id="KW-0456">Lyase</keyword>
<dbReference type="CDD" id="cd00452">
    <property type="entry name" value="KDPG_aldolase"/>
    <property type="match status" value="1"/>
</dbReference>
<dbReference type="Proteomes" id="UP000199555">
    <property type="component" value="Unassembled WGS sequence"/>
</dbReference>
<evidence type="ECO:0000313" key="10">
    <source>
        <dbReference type="Proteomes" id="UP000199555"/>
    </source>
</evidence>
<reference evidence="10" key="1">
    <citation type="submission" date="2016-10" db="EMBL/GenBank/DDBJ databases">
        <authorList>
            <person name="Varghese N."/>
            <person name="Submissions S."/>
        </authorList>
    </citation>
    <scope>NUCLEOTIDE SEQUENCE [LARGE SCALE GENOMIC DNA]</scope>
    <source>
        <strain evidence="10">CGMCC 1.7655</strain>
    </source>
</reference>
<evidence type="ECO:0000256" key="6">
    <source>
        <dbReference type="ARBA" id="ARBA00023239"/>
    </source>
</evidence>